<gene>
    <name evidence="1" type="ORF">FDT66_03130</name>
</gene>
<dbReference type="Proteomes" id="UP000307140">
    <property type="component" value="Unassembled WGS sequence"/>
</dbReference>
<keyword evidence="2" id="KW-1185">Reference proteome</keyword>
<dbReference type="OrthoDB" id="797757at2"/>
<dbReference type="AlphaFoldDB" id="A0A5S3NBE9"/>
<reference evidence="1 2" key="1">
    <citation type="submission" date="2019-05" db="EMBL/GenBank/DDBJ databases">
        <title>Polaribacter aestuariivivens sp. nov., isolated from a tidal flat.</title>
        <authorList>
            <person name="Yoon J.-H."/>
        </authorList>
    </citation>
    <scope>NUCLEOTIDE SEQUENCE [LARGE SCALE GENOMIC DNA]</scope>
    <source>
        <strain evidence="1 2">DBTF-3</strain>
    </source>
</reference>
<evidence type="ECO:0000313" key="2">
    <source>
        <dbReference type="Proteomes" id="UP000307140"/>
    </source>
</evidence>
<proteinExistence type="predicted"/>
<comment type="caution">
    <text evidence="1">The sequence shown here is derived from an EMBL/GenBank/DDBJ whole genome shotgun (WGS) entry which is preliminary data.</text>
</comment>
<accession>A0A5S3NBE9</accession>
<evidence type="ECO:0000313" key="1">
    <source>
        <dbReference type="EMBL" id="TMM32472.1"/>
    </source>
</evidence>
<organism evidence="1 2">
    <name type="scientific">Polaribacter aestuariivivens</name>
    <dbReference type="NCBI Taxonomy" id="2304626"/>
    <lineage>
        <taxon>Bacteria</taxon>
        <taxon>Pseudomonadati</taxon>
        <taxon>Bacteroidota</taxon>
        <taxon>Flavobacteriia</taxon>
        <taxon>Flavobacteriales</taxon>
        <taxon>Flavobacteriaceae</taxon>
    </lineage>
</organism>
<dbReference type="RefSeq" id="WP_138534680.1">
    <property type="nucleotide sequence ID" value="NZ_VANR01000001.1"/>
</dbReference>
<sequence>MIKTNKISLKTAKKWAKEWRDDEASYNKYFECRAFTIPLNDLKEVIGEGAVAARAYLGVEKTKVEGENVFIEKLMFVGVDKNGKDMITLSKNDAEVLDPDGGDIYDATVPCPEVCDVDSPLNG</sequence>
<protein>
    <submittedName>
        <fullName evidence="1">Uncharacterized protein</fullName>
    </submittedName>
</protein>
<name>A0A5S3NBE9_9FLAO</name>
<dbReference type="EMBL" id="VANR01000001">
    <property type="protein sequence ID" value="TMM32472.1"/>
    <property type="molecule type" value="Genomic_DNA"/>
</dbReference>